<keyword evidence="1" id="KW-1133">Transmembrane helix</keyword>
<evidence type="ECO:0000256" key="1">
    <source>
        <dbReference type="SAM" id="Phobius"/>
    </source>
</evidence>
<dbReference type="HOGENOM" id="CLU_885085_0_0_9"/>
<proteinExistence type="predicted"/>
<keyword evidence="1" id="KW-0472">Membrane</keyword>
<evidence type="ECO:0000313" key="3">
    <source>
        <dbReference type="Proteomes" id="UP000001286"/>
    </source>
</evidence>
<protein>
    <submittedName>
        <fullName evidence="2">Putative ABC transporter (Permease)</fullName>
    </submittedName>
</protein>
<evidence type="ECO:0000313" key="2">
    <source>
        <dbReference type="EMBL" id="CBW87124.1"/>
    </source>
</evidence>
<feature type="transmembrane region" description="Helical" evidence="1">
    <location>
        <begin position="232"/>
        <end position="257"/>
    </location>
</feature>
<reference evidence="2 3" key="1">
    <citation type="journal article" date="2011" name="J. Bacteriol.">
        <title>Complete genome sequence of the animal pathogen Listeria ivanovii, which provides insights into host specificities and evolution of the genus Listeria.</title>
        <authorList>
            <person name="Buchrieser C."/>
            <person name="Rusniok C."/>
            <person name="Garrido P."/>
            <person name="Hain T."/>
            <person name="Scortti M."/>
            <person name="Lampidis R."/>
            <person name="Karst U."/>
            <person name="Chakraborty T."/>
            <person name="Cossart P."/>
            <person name="Kreft J."/>
            <person name="Vazquez-Boland J.A."/>
            <person name="Goebel W."/>
            <person name="Glaser P."/>
        </authorList>
    </citation>
    <scope>NUCLEOTIDE SEQUENCE [LARGE SCALE GENOMIC DNA]</scope>
    <source>
        <strain evidence="3">ATCC BAA-678 / PAM 55</strain>
    </source>
</reference>
<dbReference type="EMBL" id="FR687253">
    <property type="protein sequence ID" value="CBW87124.1"/>
    <property type="molecule type" value="Genomic_DNA"/>
</dbReference>
<keyword evidence="1" id="KW-0812">Transmembrane</keyword>
<dbReference type="OrthoDB" id="2360145at2"/>
<feature type="transmembrane region" description="Helical" evidence="1">
    <location>
        <begin position="20"/>
        <end position="40"/>
    </location>
</feature>
<dbReference type="Proteomes" id="UP000001286">
    <property type="component" value="Chromosome"/>
</dbReference>
<organism evidence="2 3">
    <name type="scientific">Listeria ivanovii (strain ATCC BAA-678 / PAM 55)</name>
    <dbReference type="NCBI Taxonomy" id="881621"/>
    <lineage>
        <taxon>Bacteria</taxon>
        <taxon>Bacillati</taxon>
        <taxon>Bacillota</taxon>
        <taxon>Bacilli</taxon>
        <taxon>Bacillales</taxon>
        <taxon>Listeriaceae</taxon>
        <taxon>Listeria</taxon>
    </lineage>
</organism>
<dbReference type="GeneID" id="57077650"/>
<dbReference type="AlphaFoldDB" id="G2Z8P1"/>
<feature type="transmembrane region" description="Helical" evidence="1">
    <location>
        <begin position="277"/>
        <end position="301"/>
    </location>
</feature>
<dbReference type="KEGG" id="liv:LIV_2624"/>
<gene>
    <name evidence="2" type="ordered locus">LIV_2624</name>
</gene>
<dbReference type="RefSeq" id="WP_014093881.1">
    <property type="nucleotide sequence ID" value="NC_016011.1"/>
</dbReference>
<feature type="transmembrane region" description="Helical" evidence="1">
    <location>
        <begin position="204"/>
        <end position="225"/>
    </location>
</feature>
<feature type="transmembrane region" description="Helical" evidence="1">
    <location>
        <begin position="110"/>
        <end position="132"/>
    </location>
</feature>
<name>G2Z8P1_LISIP</name>
<feature type="transmembrane region" description="Helical" evidence="1">
    <location>
        <begin position="153"/>
        <end position="178"/>
    </location>
</feature>
<accession>G2Z8P1</accession>
<dbReference type="eggNOG" id="ENOG5030618">
    <property type="taxonomic scope" value="Bacteria"/>
</dbReference>
<sequence>MKVLFHQVKRELYCQYKSKYILLLFLTLLGLCVLSTYTQMNVLTSREHRLSETQKMYEKDGISLEQALKEDLTVKNDGNLEEISNILKYDYFRYIAAKNALAPLNAPNQFFTSSALLFLPIILGIYFAYVAIIDYKNGTLKTQLLYSDFRNYFFSKLISLFLITIFSIINVTILSIVIQKLFNIIFQIKTNSTVSFINLLPKQLLYELISLFIVGLAVFLITFLLKSHVFSIIMLLLYMLLIPNLGGIDFTNLMLLITSKLFNTSASSVEMIQGQDVNLVSSSFLLVLVLFLFGAATYYFVKMRECPKQSNFEQ</sequence>
<dbReference type="Pfam" id="PF12730">
    <property type="entry name" value="ABC2_membrane_4"/>
    <property type="match status" value="1"/>
</dbReference>